<dbReference type="AlphaFoldDB" id="F2BVP6"/>
<comment type="similarity">
    <text evidence="12">Belongs to the carbohydrate kinase PfkB family. Ribokinase subfamily.</text>
</comment>
<dbReference type="eggNOG" id="COG0524">
    <property type="taxonomic scope" value="Bacteria"/>
</dbReference>
<reference evidence="14 15" key="1">
    <citation type="submission" date="2011-02" db="EMBL/GenBank/DDBJ databases">
        <authorList>
            <person name="Muzny D."/>
            <person name="Qin X."/>
            <person name="Deng J."/>
            <person name="Jiang H."/>
            <person name="Liu Y."/>
            <person name="Qu J."/>
            <person name="Song X.-Z."/>
            <person name="Zhang L."/>
            <person name="Thornton R."/>
            <person name="Coyle M."/>
            <person name="Francisco L."/>
            <person name="Jackson L."/>
            <person name="Javaid M."/>
            <person name="Korchina V."/>
            <person name="Kovar C."/>
            <person name="Mata R."/>
            <person name="Mathew T."/>
            <person name="Ngo R."/>
            <person name="Nguyen L."/>
            <person name="Nguyen N."/>
            <person name="Okwuonu G."/>
            <person name="Ongeri F."/>
            <person name="Pham C."/>
            <person name="Simmons D."/>
            <person name="Wilczek-Boney K."/>
            <person name="Hale W."/>
            <person name="Jakkamsetti A."/>
            <person name="Pham P."/>
            <person name="Ruth R."/>
            <person name="San Lucas F."/>
            <person name="Warren J."/>
            <person name="Zhang J."/>
            <person name="Zhao Z."/>
            <person name="Zhou C."/>
            <person name="Zhu D."/>
            <person name="Lee S."/>
            <person name="Bess C."/>
            <person name="Blankenburg K."/>
            <person name="Forbes L."/>
            <person name="Fu Q."/>
            <person name="Gubbala S."/>
            <person name="Hirani K."/>
            <person name="Jayaseelan J.C."/>
            <person name="Lara F."/>
            <person name="Munidasa M."/>
            <person name="Palculict T."/>
            <person name="Patil S."/>
            <person name="Pu L.-L."/>
            <person name="Saada N."/>
            <person name="Tang L."/>
            <person name="Weissenberger G."/>
            <person name="Zhu Y."/>
            <person name="Hemphill L."/>
            <person name="Shang Y."/>
            <person name="Youmans B."/>
            <person name="Ayvaz T."/>
            <person name="Ross M."/>
            <person name="Santibanez J."/>
            <person name="Aqrawi P."/>
            <person name="Gross S."/>
            <person name="Joshi V."/>
            <person name="Fowler G."/>
            <person name="Nazareth L."/>
            <person name="Reid J."/>
            <person name="Worley K."/>
            <person name="Petrosino J."/>
            <person name="Highlander S."/>
            <person name="Gibbs R."/>
        </authorList>
    </citation>
    <scope>NUCLEOTIDE SEQUENCE [LARGE SCALE GENOMIC DNA]</scope>
    <source>
        <strain evidence="14 15">DSM 19965</strain>
    </source>
</reference>
<feature type="binding site" evidence="12">
    <location>
        <position position="279"/>
    </location>
    <ligand>
        <name>K(+)</name>
        <dbReference type="ChEBI" id="CHEBI:29103"/>
    </ligand>
</feature>
<comment type="function">
    <text evidence="12">Catalyzes the phosphorylation of ribose at O-5 in a reaction requiring ATP and magnesium. The resulting D-ribose-5-phosphate can then be used either for sythesis of nucleotides, histidine, and tryptophan, or as a component of the pentose phosphate pathway.</text>
</comment>
<comment type="caution">
    <text evidence="12">Lacks conserved residue(s) required for the propagation of feature annotation.</text>
</comment>
<dbReference type="SUPFAM" id="SSF53613">
    <property type="entry name" value="Ribokinase-like"/>
    <property type="match status" value="1"/>
</dbReference>
<name>F2BVP6_9FIRM</name>
<evidence type="ECO:0000256" key="7">
    <source>
        <dbReference type="ARBA" id="ARBA00022777"/>
    </source>
</evidence>
<dbReference type="STRING" id="888062.HMPREF9083_0277"/>
<dbReference type="InterPro" id="IPR011877">
    <property type="entry name" value="Ribokinase"/>
</dbReference>
<evidence type="ECO:0000256" key="9">
    <source>
        <dbReference type="ARBA" id="ARBA00022842"/>
    </source>
</evidence>
<evidence type="ECO:0000256" key="1">
    <source>
        <dbReference type="ARBA" id="ARBA00005380"/>
    </source>
</evidence>
<dbReference type="HOGENOM" id="CLU_027634_2_0_9"/>
<dbReference type="EMBL" id="AFBB01000005">
    <property type="protein sequence ID" value="EGF15731.1"/>
    <property type="molecule type" value="Genomic_DNA"/>
</dbReference>
<feature type="binding site" evidence="12">
    <location>
        <begin position="217"/>
        <end position="222"/>
    </location>
    <ligand>
        <name>ATP</name>
        <dbReference type="ChEBI" id="CHEBI:30616"/>
    </ligand>
</feature>
<keyword evidence="15" id="KW-1185">Reference proteome</keyword>
<sequence length="303" mass="32995">MINLGGMMKHISVIGSCNMDLVVEVDRRPMPGETVLGNKMVLSPGGKGANQAVAAARLGAKVYMIGCVGNDAYGQMLKKAMEDSNVNTDYVYVLDNVHTGTAHITVSNGENTIIVIKGANSEVSQKHIEEAWETISTSDIVLLQHEISKETIDYVIKRCYEENIPVLLNPAPYMDVPEEWIKKVKYITPNEHEAALMFKGYTRNEILTSNNGKVIMTAGKEGVFYGENNSIINISGFDVKAVDTTGAGDTFNGAFAVARSEGKNMKESIRFANAAAALSVTKFGAQSGMPYRKDVEELLKCKK</sequence>
<dbReference type="CDD" id="cd01174">
    <property type="entry name" value="ribokinase"/>
    <property type="match status" value="1"/>
</dbReference>
<dbReference type="GO" id="GO:0019303">
    <property type="term" value="P:D-ribose catabolic process"/>
    <property type="evidence" value="ECO:0007669"/>
    <property type="project" value="UniProtKB-UniRule"/>
</dbReference>
<gene>
    <name evidence="12 14" type="primary">rbsK</name>
    <name evidence="14" type="ORF">HMPREF9083_0277</name>
</gene>
<accession>F2BVP6</accession>
<keyword evidence="8 12" id="KW-0067">ATP-binding</keyword>
<evidence type="ECO:0000256" key="11">
    <source>
        <dbReference type="ARBA" id="ARBA00023277"/>
    </source>
</evidence>
<protein>
    <recommendedName>
        <fullName evidence="3 12">Ribokinase</fullName>
        <shortName evidence="12">RK</shortName>
        <ecNumber evidence="2 12">2.7.1.15</ecNumber>
    </recommendedName>
</protein>
<evidence type="ECO:0000256" key="12">
    <source>
        <dbReference type="HAMAP-Rule" id="MF_01987"/>
    </source>
</evidence>
<dbReference type="Pfam" id="PF00294">
    <property type="entry name" value="PfkB"/>
    <property type="match status" value="1"/>
</dbReference>
<dbReference type="Proteomes" id="UP000003503">
    <property type="component" value="Unassembled WGS sequence"/>
</dbReference>
<feature type="binding site" evidence="12">
    <location>
        <begin position="248"/>
        <end position="249"/>
    </location>
    <ligand>
        <name>ATP</name>
        <dbReference type="ChEBI" id="CHEBI:30616"/>
    </ligand>
</feature>
<comment type="similarity">
    <text evidence="1">Belongs to the carbohydrate kinase pfkB family.</text>
</comment>
<feature type="domain" description="Carbohydrate kinase PfkB" evidence="13">
    <location>
        <begin position="8"/>
        <end position="290"/>
    </location>
</feature>
<dbReference type="Gene3D" id="3.40.1190.20">
    <property type="match status" value="1"/>
</dbReference>
<dbReference type="UniPathway" id="UPA00916">
    <property type="reaction ID" value="UER00889"/>
</dbReference>
<evidence type="ECO:0000256" key="4">
    <source>
        <dbReference type="ARBA" id="ARBA00022679"/>
    </source>
</evidence>
<feature type="binding site" evidence="12">
    <location>
        <position position="146"/>
    </location>
    <ligand>
        <name>substrate</name>
    </ligand>
</feature>
<feature type="binding site" evidence="12">
    <location>
        <position position="282"/>
    </location>
    <ligand>
        <name>K(+)</name>
        <dbReference type="ChEBI" id="CHEBI:29103"/>
    </ligand>
</feature>
<dbReference type="PANTHER" id="PTHR10584">
    <property type="entry name" value="SUGAR KINASE"/>
    <property type="match status" value="1"/>
</dbReference>
<comment type="subunit">
    <text evidence="12">Homodimer.</text>
</comment>
<evidence type="ECO:0000256" key="10">
    <source>
        <dbReference type="ARBA" id="ARBA00022958"/>
    </source>
</evidence>
<feature type="binding site" evidence="12">
    <location>
        <begin position="18"/>
        <end position="20"/>
    </location>
    <ligand>
        <name>substrate</name>
    </ligand>
</feature>
<dbReference type="PRINTS" id="PR00990">
    <property type="entry name" value="RIBOKINASE"/>
</dbReference>
<keyword evidence="6 12" id="KW-0547">Nucleotide-binding</keyword>
<feature type="binding site" evidence="12">
    <location>
        <position position="243"/>
    </location>
    <ligand>
        <name>K(+)</name>
        <dbReference type="ChEBI" id="CHEBI:29103"/>
    </ligand>
</feature>
<organism evidence="14 15">
    <name type="scientific">Dialister micraerophilus DSM 19965</name>
    <dbReference type="NCBI Taxonomy" id="888062"/>
    <lineage>
        <taxon>Bacteria</taxon>
        <taxon>Bacillati</taxon>
        <taxon>Bacillota</taxon>
        <taxon>Negativicutes</taxon>
        <taxon>Veillonellales</taxon>
        <taxon>Veillonellaceae</taxon>
        <taxon>Dialister</taxon>
    </lineage>
</organism>
<keyword evidence="10 12" id="KW-0630">Potassium</keyword>
<keyword evidence="7 12" id="KW-0418">Kinase</keyword>
<comment type="pathway">
    <text evidence="12">Carbohydrate metabolism; D-ribose degradation; D-ribose 5-phosphate from beta-D-ribopyranose: step 2/2.</text>
</comment>
<dbReference type="InterPro" id="IPR002139">
    <property type="entry name" value="Ribo/fructo_kinase"/>
</dbReference>
<evidence type="ECO:0000256" key="8">
    <source>
        <dbReference type="ARBA" id="ARBA00022840"/>
    </source>
</evidence>
<keyword evidence="5 12" id="KW-0479">Metal-binding</keyword>
<comment type="cofactor">
    <cofactor evidence="12">
        <name>Mg(2+)</name>
        <dbReference type="ChEBI" id="CHEBI:18420"/>
    </cofactor>
    <text evidence="12">Requires a divalent cation, most likely magnesium in vivo, as an electrophilic catalyst to aid phosphoryl group transfer. It is the chelate of the metal and the nucleotide that is the actual substrate.</text>
</comment>
<comment type="subcellular location">
    <subcellularLocation>
        <location evidence="12">Cytoplasm</location>
    </subcellularLocation>
</comment>
<comment type="caution">
    <text evidence="14">The sequence shown here is derived from an EMBL/GenBank/DDBJ whole genome shotgun (WGS) entry which is preliminary data.</text>
</comment>
<feature type="binding site" evidence="12">
    <location>
        <position position="284"/>
    </location>
    <ligand>
        <name>K(+)</name>
        <dbReference type="ChEBI" id="CHEBI:29103"/>
    </ligand>
</feature>
<dbReference type="InterPro" id="IPR002173">
    <property type="entry name" value="Carboh/pur_kinase_PfkB_CS"/>
</dbReference>
<keyword evidence="11 12" id="KW-0119">Carbohydrate metabolism</keyword>
<evidence type="ECO:0000259" key="13">
    <source>
        <dbReference type="Pfam" id="PF00294"/>
    </source>
</evidence>
<feature type="binding site" evidence="12">
    <location>
        <position position="245"/>
    </location>
    <ligand>
        <name>K(+)</name>
        <dbReference type="ChEBI" id="CHEBI:29103"/>
    </ligand>
</feature>
<proteinExistence type="inferred from homology"/>
<evidence type="ECO:0000256" key="6">
    <source>
        <dbReference type="ARBA" id="ARBA00022741"/>
    </source>
</evidence>
<feature type="binding site" evidence="12">
    <location>
        <position position="273"/>
    </location>
    <ligand>
        <name>ATP</name>
        <dbReference type="ChEBI" id="CHEBI:30616"/>
    </ligand>
</feature>
<comment type="activity regulation">
    <text evidence="12">Activated by a monovalent cation that binds near, but not in, the active site. The most likely occupant of the site in vivo is potassium. Ion binding induces a conformational change that may alter substrate affinity.</text>
</comment>
<evidence type="ECO:0000256" key="5">
    <source>
        <dbReference type="ARBA" id="ARBA00022723"/>
    </source>
</evidence>
<dbReference type="PROSITE" id="PS00584">
    <property type="entry name" value="PFKB_KINASES_2"/>
    <property type="match status" value="1"/>
</dbReference>
<evidence type="ECO:0000313" key="15">
    <source>
        <dbReference type="Proteomes" id="UP000003503"/>
    </source>
</evidence>
<dbReference type="EC" id="2.7.1.15" evidence="2 12"/>
<comment type="catalytic activity">
    <reaction evidence="12">
        <text>D-ribose + ATP = D-ribose 5-phosphate + ADP + H(+)</text>
        <dbReference type="Rhea" id="RHEA:13697"/>
        <dbReference type="ChEBI" id="CHEBI:15378"/>
        <dbReference type="ChEBI" id="CHEBI:30616"/>
        <dbReference type="ChEBI" id="CHEBI:47013"/>
        <dbReference type="ChEBI" id="CHEBI:78346"/>
        <dbReference type="ChEBI" id="CHEBI:456216"/>
        <dbReference type="EC" id="2.7.1.15"/>
    </reaction>
</comment>
<keyword evidence="4 12" id="KW-0808">Transferase</keyword>
<feature type="binding site" evidence="12">
    <location>
        <begin position="46"/>
        <end position="50"/>
    </location>
    <ligand>
        <name>substrate</name>
    </ligand>
</feature>
<evidence type="ECO:0000256" key="2">
    <source>
        <dbReference type="ARBA" id="ARBA00012035"/>
    </source>
</evidence>
<keyword evidence="12" id="KW-0963">Cytoplasm</keyword>
<feature type="active site" description="Proton acceptor" evidence="12">
    <location>
        <position position="249"/>
    </location>
</feature>
<dbReference type="NCBIfam" id="TIGR02152">
    <property type="entry name" value="D_ribokin_bact"/>
    <property type="match status" value="1"/>
</dbReference>
<keyword evidence="9 12" id="KW-0460">Magnesium</keyword>
<dbReference type="GO" id="GO:0046872">
    <property type="term" value="F:metal ion binding"/>
    <property type="evidence" value="ECO:0007669"/>
    <property type="project" value="UniProtKB-KW"/>
</dbReference>
<dbReference type="HAMAP" id="MF_01987">
    <property type="entry name" value="Ribokinase"/>
    <property type="match status" value="1"/>
</dbReference>
<dbReference type="PANTHER" id="PTHR10584:SF166">
    <property type="entry name" value="RIBOKINASE"/>
    <property type="match status" value="1"/>
</dbReference>
<dbReference type="GO" id="GO:0004747">
    <property type="term" value="F:ribokinase activity"/>
    <property type="evidence" value="ECO:0007669"/>
    <property type="project" value="UniProtKB-UniRule"/>
</dbReference>
<dbReference type="GO" id="GO:0005829">
    <property type="term" value="C:cytosol"/>
    <property type="evidence" value="ECO:0007669"/>
    <property type="project" value="TreeGrafter"/>
</dbReference>
<dbReference type="InterPro" id="IPR029056">
    <property type="entry name" value="Ribokinase-like"/>
</dbReference>
<feature type="binding site" evidence="12">
    <location>
        <position position="249"/>
    </location>
    <ligand>
        <name>substrate</name>
    </ligand>
</feature>
<dbReference type="InterPro" id="IPR011611">
    <property type="entry name" value="PfkB_dom"/>
</dbReference>
<feature type="binding site" evidence="12">
    <location>
        <position position="190"/>
    </location>
    <ligand>
        <name>ATP</name>
        <dbReference type="ChEBI" id="CHEBI:30616"/>
    </ligand>
</feature>
<evidence type="ECO:0000256" key="3">
    <source>
        <dbReference type="ARBA" id="ARBA00016943"/>
    </source>
</evidence>
<evidence type="ECO:0000313" key="14">
    <source>
        <dbReference type="EMBL" id="EGF15731.1"/>
    </source>
</evidence>
<dbReference type="GO" id="GO:0005524">
    <property type="term" value="F:ATP binding"/>
    <property type="evidence" value="ECO:0007669"/>
    <property type="project" value="UniProtKB-UniRule"/>
</dbReference>